<proteinExistence type="predicted"/>
<dbReference type="VEuPathDB" id="TriTrypDB:ECC02_006678"/>
<gene>
    <name evidence="4" type="ORF">ECC02_006678</name>
</gene>
<dbReference type="InterPro" id="IPR056000">
    <property type="entry name" value="DUF7578"/>
</dbReference>
<feature type="domain" description="DUF7578" evidence="3">
    <location>
        <begin position="58"/>
        <end position="121"/>
    </location>
</feature>
<dbReference type="NCBIfam" id="TIGR01631">
    <property type="entry name" value="Trypano_RHS"/>
    <property type="match status" value="1"/>
</dbReference>
<evidence type="ECO:0000259" key="3">
    <source>
        <dbReference type="Pfam" id="PF24466"/>
    </source>
</evidence>
<evidence type="ECO:0000313" key="4">
    <source>
        <dbReference type="EMBL" id="KAF5220374.1"/>
    </source>
</evidence>
<reference evidence="4 5" key="1">
    <citation type="journal article" date="2019" name="Genome Biol. Evol.">
        <title>Nanopore Sequencing Significantly Improves Genome Assembly of the Protozoan Parasite Trypanosoma cruzi.</title>
        <authorList>
            <person name="Diaz-Viraque F."/>
            <person name="Pita S."/>
            <person name="Greif G."/>
            <person name="de Souza R.C.M."/>
            <person name="Iraola G."/>
            <person name="Robello C."/>
        </authorList>
    </citation>
    <scope>NUCLEOTIDE SEQUENCE [LARGE SCALE GENOMIC DNA]</scope>
    <source>
        <strain evidence="4 5">Berenice</strain>
    </source>
</reference>
<dbReference type="InterPro" id="IPR046836">
    <property type="entry name" value="RHS_C"/>
</dbReference>
<dbReference type="Proteomes" id="UP000583944">
    <property type="component" value="Unassembled WGS sequence"/>
</dbReference>
<evidence type="ECO:0000313" key="5">
    <source>
        <dbReference type="Proteomes" id="UP000583944"/>
    </source>
</evidence>
<protein>
    <submittedName>
        <fullName evidence="4">Retrotransposon hot spot protein (RHS)</fullName>
    </submittedName>
</protein>
<evidence type="ECO:0000259" key="1">
    <source>
        <dbReference type="Pfam" id="PF07999"/>
    </source>
</evidence>
<organism evidence="4 5">
    <name type="scientific">Trypanosoma cruzi</name>
    <dbReference type="NCBI Taxonomy" id="5693"/>
    <lineage>
        <taxon>Eukaryota</taxon>
        <taxon>Discoba</taxon>
        <taxon>Euglenozoa</taxon>
        <taxon>Kinetoplastea</taxon>
        <taxon>Metakinetoplastina</taxon>
        <taxon>Trypanosomatida</taxon>
        <taxon>Trypanosomatidae</taxon>
        <taxon>Trypanosoma</taxon>
        <taxon>Schizotrypanum</taxon>
    </lineage>
</organism>
<name>A0A7J6Y0V1_TRYCR</name>
<dbReference type="Pfam" id="PF07999">
    <property type="entry name" value="RHSP"/>
    <property type="match status" value="1"/>
</dbReference>
<accession>A0A7J6Y0V1</accession>
<dbReference type="Pfam" id="PF24466">
    <property type="entry name" value="DUF7578"/>
    <property type="match status" value="1"/>
</dbReference>
<dbReference type="AlphaFoldDB" id="A0A7J6Y0V1"/>
<feature type="domain" description="Retrotransposon hot spot protein N-terminal" evidence="2">
    <location>
        <begin position="185"/>
        <end position="297"/>
    </location>
</feature>
<dbReference type="Pfam" id="PF20445">
    <property type="entry name" value="RHS_N"/>
    <property type="match status" value="1"/>
</dbReference>
<dbReference type="EMBL" id="JABDHM010000053">
    <property type="protein sequence ID" value="KAF5220374.1"/>
    <property type="molecule type" value="Genomic_DNA"/>
</dbReference>
<evidence type="ECO:0000259" key="2">
    <source>
        <dbReference type="Pfam" id="PF20445"/>
    </source>
</evidence>
<dbReference type="InterPro" id="IPR046835">
    <property type="entry name" value="RHS_N"/>
</dbReference>
<dbReference type="InterPro" id="IPR006518">
    <property type="entry name" value="Trypano_RHS"/>
</dbReference>
<feature type="domain" description="Retrotransposon hot spot protein,C-terminal" evidence="1">
    <location>
        <begin position="306"/>
        <end position="392"/>
    </location>
</feature>
<comment type="caution">
    <text evidence="4">The sequence shown here is derived from an EMBL/GenBank/DDBJ whole genome shotgun (WGS) entry which is preliminary data.</text>
</comment>
<sequence length="404" mass="45823">MKEKHTITPLARGIPNGVLTQVLTEARREAEGRLRRTQGMKFTISTNIEDVLFKGRVRVNEMKLSDYLTRELDGRGIVDTNRDVLLEELFKDPTKYIRDKGALNEIQATDRYARMKRAVKGEVIFDEDIRKLCDKGVNNLPGWSLAAAEVKAAVHNSTKHFLDAAAEEARNPTTTSAPEKLEGCYESVHNARWSHAVELPDGVERKKTRTGMGVHEGKPEQSWTYKAVDRTVEKDDAVQQFGAAPPVLMVLASEKGWPYSWNTIQDLPKDVFVNCEVERVWQIVRNDLTEWFSTDGEPYFTPGRHVLIGTPGIGKSMAAGSYFLYQLLHCDAEKLQVVVHCFGGSTTYVFDKKTKKVSAYMSSKISKDFLYDLWQCKMKWFIIYDVTEKGKPPEKGSAVFDEWA</sequence>